<keyword evidence="2" id="KW-1185">Reference proteome</keyword>
<dbReference type="Proteomes" id="UP000640333">
    <property type="component" value="Unassembled WGS sequence"/>
</dbReference>
<dbReference type="EMBL" id="JADEYS010000001">
    <property type="protein sequence ID" value="MBE9395689.1"/>
    <property type="molecule type" value="Genomic_DNA"/>
</dbReference>
<evidence type="ECO:0000313" key="1">
    <source>
        <dbReference type="EMBL" id="MBE9395689.1"/>
    </source>
</evidence>
<comment type="caution">
    <text evidence="1">The sequence shown here is derived from an EMBL/GenBank/DDBJ whole genome shotgun (WGS) entry which is preliminary data.</text>
</comment>
<name>A0A8J7F8A1_9GAMM</name>
<proteinExistence type="predicted"/>
<dbReference type="RefSeq" id="WP_193951249.1">
    <property type="nucleotide sequence ID" value="NZ_JADEYS010000001.1"/>
</dbReference>
<organism evidence="1 2">
    <name type="scientific">Pontibacterium sinense</name>
    <dbReference type="NCBI Taxonomy" id="2781979"/>
    <lineage>
        <taxon>Bacteria</taxon>
        <taxon>Pseudomonadati</taxon>
        <taxon>Pseudomonadota</taxon>
        <taxon>Gammaproteobacteria</taxon>
        <taxon>Oceanospirillales</taxon>
        <taxon>Oceanospirillaceae</taxon>
        <taxon>Pontibacterium</taxon>
    </lineage>
</organism>
<reference evidence="1" key="1">
    <citation type="submission" date="2020-10" db="EMBL/GenBank/DDBJ databases">
        <title>Bacterium isolated from coastal waters sediment.</title>
        <authorList>
            <person name="Chen R.-J."/>
            <person name="Lu D.-C."/>
            <person name="Zhu K.-L."/>
            <person name="Du Z.-J."/>
        </authorList>
    </citation>
    <scope>NUCLEOTIDE SEQUENCE</scope>
    <source>
        <strain evidence="1">N1Y112</strain>
    </source>
</reference>
<evidence type="ECO:0000313" key="2">
    <source>
        <dbReference type="Proteomes" id="UP000640333"/>
    </source>
</evidence>
<sequence>MAQNIPTDNGYVVVWQSEGQDGSGYGIYGQRYDTNDKSVGGEFQINTHTVGSQYAPLVSGLVDGSFVVTWNGDDTATGDASASGISGQRFDADCNAVGDDFIVNTHLNGNQYATSVTGLVDGGFVVTWTSYDDENGDTSYSSILGQRFNEDGNAVGDEFLVNTHTVSDQIESSVTALADGGFLAVWVNGGSANGPTISVQRFDAEGYLVGEEFLAHSDASNFNFSPSATGLRDGGFVVTWDADGDLEGQLFDASGDKIGLEFQVNTDENAAYSYPSVAALRDGGFIVTWTSTSENRDMDGESLEDILGQCFDAHGERIGDDFRINTNADHTQECPSVTGLSDGGFVVTWAGNSDVTDDSLGYGVFSQHFDATGNKVGDEYIVNTYIGDYQRCPGVATLGYSPVFEKAS</sequence>
<gene>
    <name evidence="1" type="ORF">IOQ59_00260</name>
</gene>
<protein>
    <submittedName>
        <fullName evidence="1">Uncharacterized protein</fullName>
    </submittedName>
</protein>
<dbReference type="AlphaFoldDB" id="A0A8J7F8A1"/>
<accession>A0A8J7F8A1</accession>